<name>A0A1L9QRQ2_9CYAN</name>
<feature type="domain" description="Putative restriction endonuclease" evidence="1">
    <location>
        <begin position="33"/>
        <end position="174"/>
    </location>
</feature>
<dbReference type="InterPro" id="IPR012296">
    <property type="entry name" value="Nuclease_put_TT1808"/>
</dbReference>
<dbReference type="Gene3D" id="3.90.1570.10">
    <property type="entry name" value="tt1808, chain A"/>
    <property type="match status" value="1"/>
</dbReference>
<gene>
    <name evidence="2" type="ORF">BI308_12035</name>
</gene>
<evidence type="ECO:0000313" key="2">
    <source>
        <dbReference type="EMBL" id="OJJ25344.1"/>
    </source>
</evidence>
<dbReference type="PANTHER" id="PTHR47152:SF2">
    <property type="entry name" value="SLR2084 PROTEIN"/>
    <property type="match status" value="1"/>
</dbReference>
<reference evidence="2" key="1">
    <citation type="submission" date="2016-10" db="EMBL/GenBank/DDBJ databases">
        <title>CRISPR-Cas defence system in Roseofilum reptotaenium: evidence of a bacteriophage-cyanobacterium arms race in the coral black band disease.</title>
        <authorList>
            <person name="Buerger P."/>
            <person name="Wood-Charlson E.M."/>
            <person name="Weynberg K.D."/>
            <person name="Willis B."/>
            <person name="Van Oppen M.J."/>
        </authorList>
    </citation>
    <scope>NUCLEOTIDE SEQUENCE [LARGE SCALE GENOMIC DNA]</scope>
    <source>
        <strain evidence="2">AO1-A</strain>
    </source>
</reference>
<dbReference type="PANTHER" id="PTHR47152">
    <property type="entry name" value="SLR2084 PROTEIN-RELATED"/>
    <property type="match status" value="1"/>
</dbReference>
<dbReference type="Proteomes" id="UP000183940">
    <property type="component" value="Unassembled WGS sequence"/>
</dbReference>
<sequence length="219" mass="25655">MVMTVGQVYTQDLIGEHRVTLPGLNWQNYQQILQALPERRGARLTYDCGVLEITVPSEYHEFCLRLIERFILILIYEMGMKIKTMGSTTINRESLDRSSEPDCAYYIQHQSQVAGRPVNFEVDPPPNLVVEVDITHTDIDKNQFYASLGVLELWRYNGKEWRIYQLQGEVYEECDRSPLFPWVKKAYLYNFLAEAQKDEMEAEKTLRDFVCQNIKRDNG</sequence>
<keyword evidence="3" id="KW-1185">Reference proteome</keyword>
<dbReference type="InterPro" id="IPR008538">
    <property type="entry name" value="Uma2"/>
</dbReference>
<evidence type="ECO:0000259" key="1">
    <source>
        <dbReference type="Pfam" id="PF05685"/>
    </source>
</evidence>
<organism evidence="2 3">
    <name type="scientific">Roseofilum reptotaenium AO1-A</name>
    <dbReference type="NCBI Taxonomy" id="1925591"/>
    <lineage>
        <taxon>Bacteria</taxon>
        <taxon>Bacillati</taxon>
        <taxon>Cyanobacteriota</taxon>
        <taxon>Cyanophyceae</taxon>
        <taxon>Desertifilales</taxon>
        <taxon>Desertifilaceae</taxon>
        <taxon>Roseofilum</taxon>
    </lineage>
</organism>
<proteinExistence type="predicted"/>
<dbReference type="STRING" id="1925591.BI308_12035"/>
<dbReference type="CDD" id="cd06260">
    <property type="entry name" value="DUF820-like"/>
    <property type="match status" value="1"/>
</dbReference>
<dbReference type="Pfam" id="PF05685">
    <property type="entry name" value="Uma2"/>
    <property type="match status" value="1"/>
</dbReference>
<comment type="caution">
    <text evidence="2">The sequence shown here is derived from an EMBL/GenBank/DDBJ whole genome shotgun (WGS) entry which is preliminary data.</text>
</comment>
<dbReference type="AlphaFoldDB" id="A0A1L9QRQ2"/>
<protein>
    <recommendedName>
        <fullName evidence="1">Putative restriction endonuclease domain-containing protein</fullName>
    </recommendedName>
</protein>
<accession>A0A1L9QRQ2</accession>
<dbReference type="EMBL" id="MLAW01000018">
    <property type="protein sequence ID" value="OJJ25344.1"/>
    <property type="molecule type" value="Genomic_DNA"/>
</dbReference>
<evidence type="ECO:0000313" key="3">
    <source>
        <dbReference type="Proteomes" id="UP000183940"/>
    </source>
</evidence>